<evidence type="ECO:0000256" key="7">
    <source>
        <dbReference type="SAM" id="SignalP"/>
    </source>
</evidence>
<feature type="transmembrane region" description="Helical" evidence="6">
    <location>
        <begin position="98"/>
        <end position="120"/>
    </location>
</feature>
<keyword evidence="3 6" id="KW-0812">Transmembrane</keyword>
<dbReference type="EMBL" id="NEDP02002733">
    <property type="protein sequence ID" value="OWF50201.1"/>
    <property type="molecule type" value="Genomic_DNA"/>
</dbReference>
<protein>
    <submittedName>
        <fullName evidence="8">Transmembrane protein 9</fullName>
    </submittedName>
</protein>
<evidence type="ECO:0000256" key="1">
    <source>
        <dbReference type="ARBA" id="ARBA00004370"/>
    </source>
</evidence>
<dbReference type="GO" id="GO:0005765">
    <property type="term" value="C:lysosomal membrane"/>
    <property type="evidence" value="ECO:0007669"/>
    <property type="project" value="InterPro"/>
</dbReference>
<dbReference type="OrthoDB" id="10059035at2759"/>
<evidence type="ECO:0000256" key="6">
    <source>
        <dbReference type="SAM" id="Phobius"/>
    </source>
</evidence>
<dbReference type="InterPro" id="IPR008853">
    <property type="entry name" value="TMEM9/TMEM9B"/>
</dbReference>
<feature type="chain" id="PRO_5013369835" evidence="7">
    <location>
        <begin position="19"/>
        <end position="187"/>
    </location>
</feature>
<evidence type="ECO:0000256" key="3">
    <source>
        <dbReference type="ARBA" id="ARBA00022692"/>
    </source>
</evidence>
<keyword evidence="7" id="KW-0732">Signal</keyword>
<dbReference type="Proteomes" id="UP000242188">
    <property type="component" value="Unassembled WGS sequence"/>
</dbReference>
<name>A0A210QNA3_MIZYE</name>
<evidence type="ECO:0000256" key="4">
    <source>
        <dbReference type="ARBA" id="ARBA00022989"/>
    </source>
</evidence>
<keyword evidence="4 6" id="KW-1133">Transmembrane helix</keyword>
<keyword evidence="5 6" id="KW-0472">Membrane</keyword>
<comment type="caution">
    <text evidence="8">The sequence shown here is derived from an EMBL/GenBank/DDBJ whole genome shotgun (WGS) entry which is preliminary data.</text>
</comment>
<keyword evidence="9" id="KW-1185">Reference proteome</keyword>
<organism evidence="8 9">
    <name type="scientific">Mizuhopecten yessoensis</name>
    <name type="common">Japanese scallop</name>
    <name type="synonym">Patinopecten yessoensis</name>
    <dbReference type="NCBI Taxonomy" id="6573"/>
    <lineage>
        <taxon>Eukaryota</taxon>
        <taxon>Metazoa</taxon>
        <taxon>Spiralia</taxon>
        <taxon>Lophotrochozoa</taxon>
        <taxon>Mollusca</taxon>
        <taxon>Bivalvia</taxon>
        <taxon>Autobranchia</taxon>
        <taxon>Pteriomorphia</taxon>
        <taxon>Pectinida</taxon>
        <taxon>Pectinoidea</taxon>
        <taxon>Pectinidae</taxon>
        <taxon>Mizuhopecten</taxon>
    </lineage>
</organism>
<proteinExistence type="inferred from homology"/>
<comment type="subcellular location">
    <subcellularLocation>
        <location evidence="1">Membrane</location>
    </subcellularLocation>
</comment>
<accession>A0A210QNA3</accession>
<dbReference type="AlphaFoldDB" id="A0A210QNA3"/>
<gene>
    <name evidence="8" type="ORF">KP79_PYT06730</name>
</gene>
<evidence type="ECO:0000313" key="8">
    <source>
        <dbReference type="EMBL" id="OWF50201.1"/>
    </source>
</evidence>
<evidence type="ECO:0000313" key="9">
    <source>
        <dbReference type="Proteomes" id="UP000242188"/>
    </source>
</evidence>
<evidence type="ECO:0000256" key="2">
    <source>
        <dbReference type="ARBA" id="ARBA00007264"/>
    </source>
</evidence>
<dbReference type="PANTHER" id="PTHR13064">
    <property type="entry name" value="TRANSMEMBRANE PROTEIN 9 FAMILY MEMBER"/>
    <property type="match status" value="1"/>
</dbReference>
<comment type="similarity">
    <text evidence="2">Belongs to the TMEM9 family.</text>
</comment>
<feature type="signal peptide" evidence="7">
    <location>
        <begin position="1"/>
        <end position="18"/>
    </location>
</feature>
<dbReference type="Pfam" id="PF05434">
    <property type="entry name" value="Tmemb_9"/>
    <property type="match status" value="1"/>
</dbReference>
<dbReference type="STRING" id="6573.A0A210QNA3"/>
<dbReference type="PANTHER" id="PTHR13064:SF6">
    <property type="entry name" value="TRANSMEMBRANE PROTEIN 9"/>
    <property type="match status" value="1"/>
</dbReference>
<evidence type="ECO:0000256" key="5">
    <source>
        <dbReference type="ARBA" id="ARBA00023136"/>
    </source>
</evidence>
<reference evidence="8 9" key="1">
    <citation type="journal article" date="2017" name="Nat. Ecol. Evol.">
        <title>Scallop genome provides insights into evolution of bilaterian karyotype and development.</title>
        <authorList>
            <person name="Wang S."/>
            <person name="Zhang J."/>
            <person name="Jiao W."/>
            <person name="Li J."/>
            <person name="Xun X."/>
            <person name="Sun Y."/>
            <person name="Guo X."/>
            <person name="Huan P."/>
            <person name="Dong B."/>
            <person name="Zhang L."/>
            <person name="Hu X."/>
            <person name="Sun X."/>
            <person name="Wang J."/>
            <person name="Zhao C."/>
            <person name="Wang Y."/>
            <person name="Wang D."/>
            <person name="Huang X."/>
            <person name="Wang R."/>
            <person name="Lv J."/>
            <person name="Li Y."/>
            <person name="Zhang Z."/>
            <person name="Liu B."/>
            <person name="Lu W."/>
            <person name="Hui Y."/>
            <person name="Liang J."/>
            <person name="Zhou Z."/>
            <person name="Hou R."/>
            <person name="Li X."/>
            <person name="Liu Y."/>
            <person name="Li H."/>
            <person name="Ning X."/>
            <person name="Lin Y."/>
            <person name="Zhao L."/>
            <person name="Xing Q."/>
            <person name="Dou J."/>
            <person name="Li Y."/>
            <person name="Mao J."/>
            <person name="Guo H."/>
            <person name="Dou H."/>
            <person name="Li T."/>
            <person name="Mu C."/>
            <person name="Jiang W."/>
            <person name="Fu Q."/>
            <person name="Fu X."/>
            <person name="Miao Y."/>
            <person name="Liu J."/>
            <person name="Yu Q."/>
            <person name="Li R."/>
            <person name="Liao H."/>
            <person name="Li X."/>
            <person name="Kong Y."/>
            <person name="Jiang Z."/>
            <person name="Chourrout D."/>
            <person name="Li R."/>
            <person name="Bao Z."/>
        </authorList>
    </citation>
    <scope>NUCLEOTIDE SEQUENCE [LARGE SCALE GENOMIC DNA]</scope>
    <source>
        <strain evidence="8 9">PY_sf001</strain>
    </source>
</reference>
<sequence length="187" mass="21786">MKFYALLIAIFTIESVFTEKVPSAPPTLQQTSFEDKRCKCVCPKLVSNVTKNDQSVYIKDILDPEDCKCKHVVTNATDELCVQCECKYEERNTTTIKVVVIFIICVVSLLFVYMLFLLCLDPLIARRPTQYQQQTNEEDDHLSQMTSRPELTRQRSIINRVTDEQKKWKGTVQEQRKTIYDRHALLN</sequence>